<keyword evidence="1" id="KW-1133">Transmembrane helix</keyword>
<name>A0A6M6BG65_9BACT</name>
<dbReference type="AlphaFoldDB" id="A0A6M6BG65"/>
<protein>
    <submittedName>
        <fullName evidence="3">Uncharacterized protein</fullName>
    </submittedName>
</protein>
<keyword evidence="2" id="KW-0732">Signal</keyword>
<dbReference type="PROSITE" id="PS51257">
    <property type="entry name" value="PROKAR_LIPOPROTEIN"/>
    <property type="match status" value="1"/>
</dbReference>
<evidence type="ECO:0000256" key="1">
    <source>
        <dbReference type="SAM" id="Phobius"/>
    </source>
</evidence>
<dbReference type="EMBL" id="CP053538">
    <property type="protein sequence ID" value="QJX46744.1"/>
    <property type="molecule type" value="Genomic_DNA"/>
</dbReference>
<keyword evidence="4" id="KW-1185">Reference proteome</keyword>
<keyword evidence="1" id="KW-0472">Membrane</keyword>
<reference evidence="3 4" key="1">
    <citation type="submission" date="2020-05" db="EMBL/GenBank/DDBJ databases">
        <title>Complete genome sequence of Hymenobacter sp. TS19 in Coasted Sand Dune.</title>
        <authorList>
            <person name="Lee J.-H."/>
            <person name="Jung J.-H."/>
            <person name="Jeong S."/>
            <person name="Zhao L."/>
            <person name="Kim M.-K."/>
            <person name="Seo H.-S."/>
            <person name="Lim S."/>
        </authorList>
    </citation>
    <scope>NUCLEOTIDE SEQUENCE [LARGE SCALE GENOMIC DNA]</scope>
    <source>
        <strain evidence="3 4">TS19</strain>
    </source>
</reference>
<organism evidence="3 4">
    <name type="scientific">Hymenobacter taeanensis</name>
    <dbReference type="NCBI Taxonomy" id="2735321"/>
    <lineage>
        <taxon>Bacteria</taxon>
        <taxon>Pseudomonadati</taxon>
        <taxon>Bacteroidota</taxon>
        <taxon>Cytophagia</taxon>
        <taxon>Cytophagales</taxon>
        <taxon>Hymenobacteraceae</taxon>
        <taxon>Hymenobacter</taxon>
    </lineage>
</organism>
<accession>A0A6M6BG65</accession>
<feature type="transmembrane region" description="Helical" evidence="1">
    <location>
        <begin position="127"/>
        <end position="149"/>
    </location>
</feature>
<feature type="signal peptide" evidence="2">
    <location>
        <begin position="1"/>
        <end position="31"/>
    </location>
</feature>
<evidence type="ECO:0000313" key="4">
    <source>
        <dbReference type="Proteomes" id="UP000501623"/>
    </source>
</evidence>
<dbReference type="Proteomes" id="UP000501623">
    <property type="component" value="Chromosome"/>
</dbReference>
<evidence type="ECO:0000313" key="3">
    <source>
        <dbReference type="EMBL" id="QJX46744.1"/>
    </source>
</evidence>
<sequence>MICTSARRTRLFLHLSLSLLLLTLASGCRSAQSAFQFRPAPSVAARPAPAPVIEVTHAPVATEAASTPPKAVKVVQPPLLKSRQLRQQLRRAVAQAAAPGQALKPLLVRPAAQGVRRAAGPRHTTEVGLGTTVLGVLGLVVLPISLIGLLIWGGPVWAILAGLAALAVLVAYLDPFG</sequence>
<keyword evidence="1" id="KW-0812">Transmembrane</keyword>
<evidence type="ECO:0000256" key="2">
    <source>
        <dbReference type="SAM" id="SignalP"/>
    </source>
</evidence>
<dbReference type="KEGG" id="hts:HMJ29_07245"/>
<feature type="chain" id="PRO_5027002933" evidence="2">
    <location>
        <begin position="32"/>
        <end position="177"/>
    </location>
</feature>
<feature type="transmembrane region" description="Helical" evidence="1">
    <location>
        <begin position="156"/>
        <end position="173"/>
    </location>
</feature>
<dbReference type="RefSeq" id="WP_171590852.1">
    <property type="nucleotide sequence ID" value="NZ_CP053538.1"/>
</dbReference>
<gene>
    <name evidence="3" type="ORF">HMJ29_07245</name>
</gene>
<proteinExistence type="predicted"/>